<dbReference type="AlphaFoldDB" id="A0AAW0SNJ6"/>
<protein>
    <submittedName>
        <fullName evidence="2">Uncharacterized protein</fullName>
    </submittedName>
</protein>
<evidence type="ECO:0000313" key="3">
    <source>
        <dbReference type="Proteomes" id="UP001487740"/>
    </source>
</evidence>
<comment type="caution">
    <text evidence="2">The sequence shown here is derived from an EMBL/GenBank/DDBJ whole genome shotgun (WGS) entry which is preliminary data.</text>
</comment>
<reference evidence="2 3" key="1">
    <citation type="submission" date="2023-03" db="EMBL/GenBank/DDBJ databases">
        <title>High-quality genome of Scylla paramamosain provides insights in environmental adaptation.</title>
        <authorList>
            <person name="Zhang L."/>
        </authorList>
    </citation>
    <scope>NUCLEOTIDE SEQUENCE [LARGE SCALE GENOMIC DNA]</scope>
    <source>
        <strain evidence="2">LZ_2023a</strain>
        <tissue evidence="2">Muscle</tissue>
    </source>
</reference>
<accession>A0AAW0SNJ6</accession>
<organism evidence="2 3">
    <name type="scientific">Scylla paramamosain</name>
    <name type="common">Mud crab</name>
    <dbReference type="NCBI Taxonomy" id="85552"/>
    <lineage>
        <taxon>Eukaryota</taxon>
        <taxon>Metazoa</taxon>
        <taxon>Ecdysozoa</taxon>
        <taxon>Arthropoda</taxon>
        <taxon>Crustacea</taxon>
        <taxon>Multicrustacea</taxon>
        <taxon>Malacostraca</taxon>
        <taxon>Eumalacostraca</taxon>
        <taxon>Eucarida</taxon>
        <taxon>Decapoda</taxon>
        <taxon>Pleocyemata</taxon>
        <taxon>Brachyura</taxon>
        <taxon>Eubrachyura</taxon>
        <taxon>Portunoidea</taxon>
        <taxon>Portunidae</taxon>
        <taxon>Portuninae</taxon>
        <taxon>Scylla</taxon>
    </lineage>
</organism>
<keyword evidence="3" id="KW-1185">Reference proteome</keyword>
<sequence>MKGSSLRSRHLRKFGGASEVKDDQATKEHKGRTNTFYPVVLITPPAYPAQETSKGNHYLPGRPDEQRPRLNLWATAR</sequence>
<name>A0AAW0SNJ6_SCYPA</name>
<gene>
    <name evidence="2" type="ORF">O3P69_008767</name>
</gene>
<feature type="region of interest" description="Disordered" evidence="1">
    <location>
        <begin position="1"/>
        <end position="77"/>
    </location>
</feature>
<dbReference type="EMBL" id="JARAKH010000049">
    <property type="protein sequence ID" value="KAK8376292.1"/>
    <property type="molecule type" value="Genomic_DNA"/>
</dbReference>
<evidence type="ECO:0000256" key="1">
    <source>
        <dbReference type="SAM" id="MobiDB-lite"/>
    </source>
</evidence>
<dbReference type="Proteomes" id="UP001487740">
    <property type="component" value="Unassembled WGS sequence"/>
</dbReference>
<evidence type="ECO:0000313" key="2">
    <source>
        <dbReference type="EMBL" id="KAK8376292.1"/>
    </source>
</evidence>
<feature type="compositionally biased region" description="Basic and acidic residues" evidence="1">
    <location>
        <begin position="19"/>
        <end position="28"/>
    </location>
</feature>
<proteinExistence type="predicted"/>